<evidence type="ECO:0000256" key="6">
    <source>
        <dbReference type="ARBA" id="ARBA00022842"/>
    </source>
</evidence>
<proteinExistence type="inferred from homology"/>
<accession>A0A7W7XZ68</accession>
<organism evidence="13 14">
    <name type="scientific">Rehaibacterium terrae</name>
    <dbReference type="NCBI Taxonomy" id="1341696"/>
    <lineage>
        <taxon>Bacteria</taxon>
        <taxon>Pseudomonadati</taxon>
        <taxon>Pseudomonadota</taxon>
        <taxon>Gammaproteobacteria</taxon>
        <taxon>Lysobacterales</taxon>
        <taxon>Lysobacteraceae</taxon>
        <taxon>Rehaibacterium</taxon>
    </lineage>
</organism>
<comment type="subcellular location">
    <subcellularLocation>
        <location evidence="1">Cell membrane</location>
        <topology evidence="1">Multi-pass membrane protein</topology>
    </subcellularLocation>
</comment>
<evidence type="ECO:0000256" key="1">
    <source>
        <dbReference type="ARBA" id="ARBA00004651"/>
    </source>
</evidence>
<evidence type="ECO:0000256" key="9">
    <source>
        <dbReference type="ARBA" id="ARBA00023136"/>
    </source>
</evidence>
<name>A0A7W7XZ68_9GAMM</name>
<keyword evidence="4" id="KW-1003">Cell membrane</keyword>
<comment type="similarity">
    <text evidence="2">Belongs to the CorA metal ion transporter (MIT) (TC 1.A.35) family.</text>
</comment>
<evidence type="ECO:0000313" key="14">
    <source>
        <dbReference type="Proteomes" id="UP000519004"/>
    </source>
</evidence>
<evidence type="ECO:0000256" key="10">
    <source>
        <dbReference type="ARBA" id="ARBA00034269"/>
    </source>
</evidence>
<dbReference type="SUPFAM" id="SSF143865">
    <property type="entry name" value="CorA soluble domain-like"/>
    <property type="match status" value="1"/>
</dbReference>
<dbReference type="EMBL" id="JACHHX010000005">
    <property type="protein sequence ID" value="MBB5015159.1"/>
    <property type="molecule type" value="Genomic_DNA"/>
</dbReference>
<dbReference type="GO" id="GO:0050897">
    <property type="term" value="F:cobalt ion binding"/>
    <property type="evidence" value="ECO:0007669"/>
    <property type="project" value="TreeGrafter"/>
</dbReference>
<dbReference type="SUPFAM" id="SSF144083">
    <property type="entry name" value="Magnesium transport protein CorA, transmembrane region"/>
    <property type="match status" value="1"/>
</dbReference>
<protein>
    <submittedName>
        <fullName evidence="13">Magnesium transporter</fullName>
    </submittedName>
</protein>
<dbReference type="InterPro" id="IPR002523">
    <property type="entry name" value="MgTranspt_CorA/ZnTranspt_ZntB"/>
</dbReference>
<dbReference type="InterPro" id="IPR045863">
    <property type="entry name" value="CorA_TM1_TM2"/>
</dbReference>
<dbReference type="FunFam" id="1.20.58.340:FF:000004">
    <property type="entry name" value="Magnesium transport protein CorA"/>
    <property type="match status" value="1"/>
</dbReference>
<dbReference type="AlphaFoldDB" id="A0A7W7XZ68"/>
<dbReference type="InterPro" id="IPR045861">
    <property type="entry name" value="CorA_cytoplasmic_dom"/>
</dbReference>
<keyword evidence="3" id="KW-0813">Transport</keyword>
<reference evidence="13 14" key="1">
    <citation type="submission" date="2020-08" db="EMBL/GenBank/DDBJ databases">
        <title>Genomic Encyclopedia of Type Strains, Phase IV (KMG-IV): sequencing the most valuable type-strain genomes for metagenomic binning, comparative biology and taxonomic classification.</title>
        <authorList>
            <person name="Goeker M."/>
        </authorList>
    </citation>
    <scope>NUCLEOTIDE SEQUENCE [LARGE SCALE GENOMIC DNA]</scope>
    <source>
        <strain evidence="13 14">DSM 25897</strain>
    </source>
</reference>
<dbReference type="GO" id="GO:0015087">
    <property type="term" value="F:cobalt ion transmembrane transporter activity"/>
    <property type="evidence" value="ECO:0007669"/>
    <property type="project" value="TreeGrafter"/>
</dbReference>
<dbReference type="PANTHER" id="PTHR46494">
    <property type="entry name" value="CORA FAMILY METAL ION TRANSPORTER (EUROFUNG)"/>
    <property type="match status" value="1"/>
</dbReference>
<feature type="transmembrane region" description="Helical" evidence="12">
    <location>
        <begin position="303"/>
        <end position="323"/>
    </location>
</feature>
<evidence type="ECO:0000256" key="4">
    <source>
        <dbReference type="ARBA" id="ARBA00022475"/>
    </source>
</evidence>
<dbReference type="Proteomes" id="UP000519004">
    <property type="component" value="Unassembled WGS sequence"/>
</dbReference>
<feature type="transmembrane region" description="Helical" evidence="12">
    <location>
        <begin position="272"/>
        <end position="291"/>
    </location>
</feature>
<evidence type="ECO:0000256" key="2">
    <source>
        <dbReference type="ARBA" id="ARBA00009765"/>
    </source>
</evidence>
<evidence type="ECO:0000313" key="13">
    <source>
        <dbReference type="EMBL" id="MBB5015159.1"/>
    </source>
</evidence>
<evidence type="ECO:0000256" key="12">
    <source>
        <dbReference type="SAM" id="Phobius"/>
    </source>
</evidence>
<dbReference type="Gene3D" id="3.30.460.20">
    <property type="entry name" value="CorA soluble domain-like"/>
    <property type="match status" value="1"/>
</dbReference>
<dbReference type="Pfam" id="PF01544">
    <property type="entry name" value="CorA"/>
    <property type="match status" value="1"/>
</dbReference>
<evidence type="ECO:0000256" key="11">
    <source>
        <dbReference type="ARBA" id="ARBA00045497"/>
    </source>
</evidence>
<dbReference type="PANTHER" id="PTHR46494:SF1">
    <property type="entry name" value="CORA FAMILY METAL ION TRANSPORTER (EUROFUNG)"/>
    <property type="match status" value="1"/>
</dbReference>
<keyword evidence="7 12" id="KW-1133">Transmembrane helix</keyword>
<dbReference type="Gene3D" id="1.20.58.340">
    <property type="entry name" value="Magnesium transport protein CorA, transmembrane region"/>
    <property type="match status" value="2"/>
</dbReference>
<keyword evidence="9 12" id="KW-0472">Membrane</keyword>
<evidence type="ECO:0000256" key="5">
    <source>
        <dbReference type="ARBA" id="ARBA00022692"/>
    </source>
</evidence>
<dbReference type="GO" id="GO:0015095">
    <property type="term" value="F:magnesium ion transmembrane transporter activity"/>
    <property type="evidence" value="ECO:0007669"/>
    <property type="project" value="TreeGrafter"/>
</dbReference>
<keyword evidence="6" id="KW-0460">Magnesium</keyword>
<evidence type="ECO:0000256" key="3">
    <source>
        <dbReference type="ARBA" id="ARBA00022448"/>
    </source>
</evidence>
<sequence>MSAIQAAGIVNCVAYPADGSRRELPVAGIGEFLARERDGFVWVGLYEPDEPLLAQIQAEFGLHELAVEDAHHAHQRPKIEAYGDSLFIALHTAQLVDGSIRFGETHVFLGKRYLVTVRHGASLTYAPARARCEQHPELLRLGPSYALYAVLDYVVDNLQPIVREFQDELNELEQAIFAETFRRETIQRLYRLKYELTKMRLAVAPLQDILGQLVHLHPTLVREEMRLHFRDVFDHALRVNEAIDTLREMVTAAMTVNLSLVTVGQGEVVKRLAGWAALVAVPTLIASWYGMNFEHMPELAGDYSYYVVTGVTVLSAGLLYRLLKRARWL</sequence>
<keyword evidence="14" id="KW-1185">Reference proteome</keyword>
<evidence type="ECO:0000256" key="7">
    <source>
        <dbReference type="ARBA" id="ARBA00022989"/>
    </source>
</evidence>
<dbReference type="CDD" id="cd12830">
    <property type="entry name" value="MtCorA-like"/>
    <property type="match status" value="1"/>
</dbReference>
<keyword evidence="8" id="KW-0406">Ion transport</keyword>
<dbReference type="RefSeq" id="WP_183947726.1">
    <property type="nucleotide sequence ID" value="NZ_JACHHX010000005.1"/>
</dbReference>
<gene>
    <name evidence="13" type="ORF">HNQ58_001040</name>
</gene>
<comment type="catalytic activity">
    <reaction evidence="10">
        <text>Mg(2+)(in) = Mg(2+)(out)</text>
        <dbReference type="Rhea" id="RHEA:29827"/>
        <dbReference type="ChEBI" id="CHEBI:18420"/>
    </reaction>
</comment>
<comment type="caution">
    <text evidence="13">The sequence shown here is derived from an EMBL/GenBank/DDBJ whole genome shotgun (WGS) entry which is preliminary data.</text>
</comment>
<keyword evidence="5 12" id="KW-0812">Transmembrane</keyword>
<evidence type="ECO:0000256" key="8">
    <source>
        <dbReference type="ARBA" id="ARBA00023065"/>
    </source>
</evidence>
<comment type="function">
    <text evidence="11">Mediates influx of magnesium ions. Alternates between open and closed states. Activated by low cytoplasmic Mg(2+) levels. Inactive when cytoplasmic Mg(2+) levels are high.</text>
</comment>
<dbReference type="GO" id="GO:0005886">
    <property type="term" value="C:plasma membrane"/>
    <property type="evidence" value="ECO:0007669"/>
    <property type="project" value="UniProtKB-SubCell"/>
</dbReference>
<dbReference type="GO" id="GO:0000287">
    <property type="term" value="F:magnesium ion binding"/>
    <property type="evidence" value="ECO:0007669"/>
    <property type="project" value="TreeGrafter"/>
</dbReference>